<dbReference type="Pfam" id="PF04295">
    <property type="entry name" value="GD_AH_second"/>
    <property type="match status" value="1"/>
</dbReference>
<proteinExistence type="inferred from homology"/>
<dbReference type="EMBL" id="FNGY01000006">
    <property type="protein sequence ID" value="SDN16990.1"/>
    <property type="molecule type" value="Genomic_DNA"/>
</dbReference>
<name>A0A1G9Z6S0_9SPHI</name>
<keyword evidence="2" id="KW-0456">Lyase</keyword>
<keyword evidence="5" id="KW-0378">Hydrolase</keyword>
<organism evidence="5 6">
    <name type="scientific">Pedobacter steynii</name>
    <dbReference type="NCBI Taxonomy" id="430522"/>
    <lineage>
        <taxon>Bacteria</taxon>
        <taxon>Pseudomonadati</taxon>
        <taxon>Bacteroidota</taxon>
        <taxon>Sphingobacteriia</taxon>
        <taxon>Sphingobacteriales</taxon>
        <taxon>Sphingobacteriaceae</taxon>
        <taxon>Pedobacter</taxon>
    </lineage>
</organism>
<dbReference type="InterPro" id="IPR052172">
    <property type="entry name" value="UxaA_altronate/galactarate_dh"/>
</dbReference>
<dbReference type="GO" id="GO:0019698">
    <property type="term" value="P:D-galacturonate catabolic process"/>
    <property type="evidence" value="ECO:0007669"/>
    <property type="project" value="TreeGrafter"/>
</dbReference>
<dbReference type="PANTHER" id="PTHR30536">
    <property type="entry name" value="ALTRONATE/GALACTARATE DEHYDRATASE"/>
    <property type="match status" value="1"/>
</dbReference>
<comment type="similarity">
    <text evidence="1">Belongs to the UxaA family.</text>
</comment>
<dbReference type="Proteomes" id="UP000183200">
    <property type="component" value="Unassembled WGS sequence"/>
</dbReference>
<protein>
    <submittedName>
        <fullName evidence="5">Altronate hydrolase</fullName>
    </submittedName>
</protein>
<accession>A0A1G9Z6S0</accession>
<dbReference type="Pfam" id="PF20629">
    <property type="entry name" value="GD_AH_C"/>
    <property type="match status" value="1"/>
</dbReference>
<dbReference type="GO" id="GO:0016829">
    <property type="term" value="F:lyase activity"/>
    <property type="evidence" value="ECO:0007669"/>
    <property type="project" value="UniProtKB-KW"/>
</dbReference>
<evidence type="ECO:0000256" key="1">
    <source>
        <dbReference type="ARBA" id="ARBA00010986"/>
    </source>
</evidence>
<evidence type="ECO:0000259" key="3">
    <source>
        <dbReference type="Pfam" id="PF04295"/>
    </source>
</evidence>
<feature type="domain" description="D-galactarate/Altronate dehydratase second" evidence="3">
    <location>
        <begin position="5"/>
        <end position="127"/>
    </location>
</feature>
<gene>
    <name evidence="5" type="ORF">SAMN05421820_106369</name>
</gene>
<dbReference type="PANTHER" id="PTHR30536:SF5">
    <property type="entry name" value="ALTRONATE DEHYDRATASE"/>
    <property type="match status" value="1"/>
</dbReference>
<dbReference type="GO" id="GO:0016787">
    <property type="term" value="F:hydrolase activity"/>
    <property type="evidence" value="ECO:0007669"/>
    <property type="project" value="UniProtKB-KW"/>
</dbReference>
<evidence type="ECO:0000256" key="2">
    <source>
        <dbReference type="ARBA" id="ARBA00023239"/>
    </source>
</evidence>
<keyword evidence="6" id="KW-1185">Reference proteome</keyword>
<dbReference type="AlphaFoldDB" id="A0A1G9Z6S0"/>
<dbReference type="InterPro" id="IPR007392">
    <property type="entry name" value="GD_AH_second"/>
</dbReference>
<dbReference type="InterPro" id="IPR048332">
    <property type="entry name" value="GD_AH_C"/>
</dbReference>
<evidence type="ECO:0000313" key="6">
    <source>
        <dbReference type="Proteomes" id="UP000183200"/>
    </source>
</evidence>
<evidence type="ECO:0000259" key="4">
    <source>
        <dbReference type="Pfam" id="PF20629"/>
    </source>
</evidence>
<evidence type="ECO:0000313" key="5">
    <source>
        <dbReference type="EMBL" id="SDN16990.1"/>
    </source>
</evidence>
<reference evidence="6" key="1">
    <citation type="submission" date="2016-10" db="EMBL/GenBank/DDBJ databases">
        <authorList>
            <person name="Varghese N."/>
            <person name="Submissions S."/>
        </authorList>
    </citation>
    <scope>NUCLEOTIDE SEQUENCE [LARGE SCALE GENOMIC DNA]</scope>
    <source>
        <strain evidence="6">DSM 19110</strain>
    </source>
</reference>
<feature type="domain" description="D-galactarate/Altronate dehydratase C-terminal" evidence="4">
    <location>
        <begin position="140"/>
        <end position="385"/>
    </location>
</feature>
<sequence length="397" mass="42594">MQWQGYFRKDGRKGIRNYILVVYLVECAHHVAREIASQFREDTVQLIGFAGCYPNEYADRMMNALCTHPNVGGVLLVSLGCESFKRERLEENIRASGRPVHTVVIQEAGGTKKTITEGLSWLQESIPVVAAVSRVRMTVDELIVGTICGGSDATSGMTANPAVGRAFNKLVASKGIAIFEETGEMIGLEDIMSSRAVNPELAAVLKASVEKAARYYTLMGHGSFAPGNAEGGLTTIEEKSMGAYCKSGDSPISGLIKPGDRPTKPGLYLMDVVPDGDPKFGFPNINDNVEIAEMIASGCHTILFTTGRGSVVGSAISPVIKICANPQTYQRMSDDMDINAGAVLTGRTTIDEVGDDIFESILLVAAGRKTCSEELGHQEFILTYKTFTPIGPACLPA</sequence>